<sequence length="791" mass="87214">MACEGPGWPGCVSLPLFFCQACQARAADEEAQDGHGKFLEGEWNEAMRVISQDSDDVKNLNERSCMRAHVKHLVLSPWTQRLPCQVKRRSRNFKKQLTDLLMIADIPLVPPGRGIVSLTMTGVGVPSEASEKVGIFASDSLAPSKSPVLEVACGGGGVLVLETRLLETCQVDPPADDPAKERISTDARICSILRGLESVELSSNVTTEELQAHLQEALADGWTPSAQLSLQALARCLGPSPACEAKEPAEAAPAPDKYDLGDKKQLAQFLEKANIRLVRVQFLQKLHREGRRLPRRQEAESAHVQVGDGVRTALATHKEVLGWARGEKTEIGRVVSVSHVWEAREHPDPYGFQLQKLATSGKLRGQDCLFVDYVSLFQFKRLDETQEESFRRAMKNMHVLYAHEHTDTLRVESLTPEGRIKDAWCHGELVEVYDLRSGHVKPVLAADLIQNRTAYHQRGWCVAELQWSSTRSESNRSQEVDSSESDQAGIAPMDPDTFRATVGDTLKFTHRSDADAVMQLQRRVFEEKAASCKALKLSNLSADALAVGLTSLHRYPQLESLARQAAHDYSSYPLSLAIVRSALTPNLPQLLQVLETKALAKLELDGVNLIEEGARQLAEAFCLSSTLTALTLSNDGAWGVALDLEALMQNATLTQLSLQGSAITQDGASVLLKALQSNTTLARMDLSENDIGMAALAIARAMQGKQVACHVSHPHVELLSLMKSWGESWEQLEQRLHQLLRAHELELDFRGKRMGPDGARFLRGAFGQQLQELSLNLRNNELGPGLSFRHH</sequence>
<dbReference type="OrthoDB" id="78308at2759"/>
<dbReference type="InterPro" id="IPR052201">
    <property type="entry name" value="LRR-containing_regulator"/>
</dbReference>
<dbReference type="PANTHER" id="PTHR24111">
    <property type="entry name" value="LEUCINE-RICH REPEAT-CONTAINING PROTEIN 34"/>
    <property type="match status" value="1"/>
</dbReference>
<evidence type="ECO:0000313" key="5">
    <source>
        <dbReference type="Proteomes" id="UP000604046"/>
    </source>
</evidence>
<dbReference type="EMBL" id="CAJNDS010000458">
    <property type="protein sequence ID" value="CAE7208453.1"/>
    <property type="molecule type" value="Genomic_DNA"/>
</dbReference>
<evidence type="ECO:0000256" key="2">
    <source>
        <dbReference type="SAM" id="MobiDB-lite"/>
    </source>
</evidence>
<protein>
    <submittedName>
        <fullName evidence="4">NLRC3 protein</fullName>
    </submittedName>
</protein>
<dbReference type="PANTHER" id="PTHR24111:SF0">
    <property type="entry name" value="LEUCINE-RICH REPEAT-CONTAINING PROTEIN"/>
    <property type="match status" value="1"/>
</dbReference>
<evidence type="ECO:0000256" key="1">
    <source>
        <dbReference type="ARBA" id="ARBA00022737"/>
    </source>
</evidence>
<reference evidence="4" key="1">
    <citation type="submission" date="2021-02" db="EMBL/GenBank/DDBJ databases">
        <authorList>
            <person name="Dougan E. K."/>
            <person name="Rhodes N."/>
            <person name="Thang M."/>
            <person name="Chan C."/>
        </authorList>
    </citation>
    <scope>NUCLEOTIDE SEQUENCE</scope>
</reference>
<comment type="caution">
    <text evidence="4">The sequence shown here is derived from an EMBL/GenBank/DDBJ whole genome shotgun (WGS) entry which is preliminary data.</text>
</comment>
<dbReference type="Gene3D" id="3.80.10.10">
    <property type="entry name" value="Ribonuclease Inhibitor"/>
    <property type="match status" value="1"/>
</dbReference>
<dbReference type="InterPro" id="IPR032675">
    <property type="entry name" value="LRR_dom_sf"/>
</dbReference>
<name>A0A812JK04_9DINO</name>
<evidence type="ECO:0000313" key="4">
    <source>
        <dbReference type="EMBL" id="CAE7208453.1"/>
    </source>
</evidence>
<feature type="region of interest" description="Disordered" evidence="2">
    <location>
        <begin position="472"/>
        <end position="496"/>
    </location>
</feature>
<proteinExistence type="predicted"/>
<feature type="chain" id="PRO_5033007534" evidence="3">
    <location>
        <begin position="27"/>
        <end position="791"/>
    </location>
</feature>
<evidence type="ECO:0000256" key="3">
    <source>
        <dbReference type="SAM" id="SignalP"/>
    </source>
</evidence>
<keyword evidence="1" id="KW-0677">Repeat</keyword>
<keyword evidence="3" id="KW-0732">Signal</keyword>
<organism evidence="4 5">
    <name type="scientific">Symbiodinium natans</name>
    <dbReference type="NCBI Taxonomy" id="878477"/>
    <lineage>
        <taxon>Eukaryota</taxon>
        <taxon>Sar</taxon>
        <taxon>Alveolata</taxon>
        <taxon>Dinophyceae</taxon>
        <taxon>Suessiales</taxon>
        <taxon>Symbiodiniaceae</taxon>
        <taxon>Symbiodinium</taxon>
    </lineage>
</organism>
<keyword evidence="5" id="KW-1185">Reference proteome</keyword>
<dbReference type="Proteomes" id="UP000604046">
    <property type="component" value="Unassembled WGS sequence"/>
</dbReference>
<feature type="signal peptide" evidence="3">
    <location>
        <begin position="1"/>
        <end position="26"/>
    </location>
</feature>
<dbReference type="AlphaFoldDB" id="A0A812JK04"/>
<dbReference type="SUPFAM" id="SSF52047">
    <property type="entry name" value="RNI-like"/>
    <property type="match status" value="1"/>
</dbReference>
<accession>A0A812JK04</accession>
<gene>
    <name evidence="4" type="primary">NLRC3</name>
    <name evidence="4" type="ORF">SNAT2548_LOCUS6798</name>
</gene>